<feature type="transmembrane region" description="Helical" evidence="1">
    <location>
        <begin position="79"/>
        <end position="98"/>
    </location>
</feature>
<feature type="transmembrane region" description="Helical" evidence="1">
    <location>
        <begin position="163"/>
        <end position="184"/>
    </location>
</feature>
<name>A0A2M8WRZ8_9MICO</name>
<organism evidence="2 3">
    <name type="scientific">Luteimicrobium subarcticum</name>
    <dbReference type="NCBI Taxonomy" id="620910"/>
    <lineage>
        <taxon>Bacteria</taxon>
        <taxon>Bacillati</taxon>
        <taxon>Actinomycetota</taxon>
        <taxon>Actinomycetes</taxon>
        <taxon>Micrococcales</taxon>
        <taxon>Luteimicrobium</taxon>
    </lineage>
</organism>
<dbReference type="AlphaFoldDB" id="A0A2M8WRZ8"/>
<comment type="caution">
    <text evidence="2">The sequence shown here is derived from an EMBL/GenBank/DDBJ whole genome shotgun (WGS) entry which is preliminary data.</text>
</comment>
<sequence>MSDRQNLDPLGVNPAQVARQYWWLPVLRGIVSILFGLLAVIWPKITAGALLWIVGLFALIDGILILVDALRHRGQGGTALGVVLGVLAVAFGLAALFWTEKTAVVIVVILGIWAIIAGLVELVASIDLRSAIGSGWVWGTILGAVTLVFGILVVVWPKASIVSVVWLIGLWAIIAGLVLVVVGFQVRRLGRAERTV</sequence>
<dbReference type="InterPro" id="IPR005325">
    <property type="entry name" value="DUF308_memb"/>
</dbReference>
<accession>A0A2M8WRZ8</accession>
<dbReference type="PANTHER" id="PTHR34989">
    <property type="entry name" value="PROTEIN HDED"/>
    <property type="match status" value="1"/>
</dbReference>
<keyword evidence="1" id="KW-1133">Transmembrane helix</keyword>
<dbReference type="InterPro" id="IPR052712">
    <property type="entry name" value="Acid_resist_chaperone_HdeD"/>
</dbReference>
<feature type="transmembrane region" description="Helical" evidence="1">
    <location>
        <begin position="21"/>
        <end position="43"/>
    </location>
</feature>
<feature type="transmembrane region" description="Helical" evidence="1">
    <location>
        <begin position="136"/>
        <end position="157"/>
    </location>
</feature>
<feature type="transmembrane region" description="Helical" evidence="1">
    <location>
        <begin position="104"/>
        <end position="124"/>
    </location>
</feature>
<dbReference type="RefSeq" id="WP_157803718.1">
    <property type="nucleotide sequence ID" value="NZ_PGTZ01000007.1"/>
</dbReference>
<evidence type="ECO:0000313" key="2">
    <source>
        <dbReference type="EMBL" id="PJI93654.1"/>
    </source>
</evidence>
<keyword evidence="1" id="KW-0812">Transmembrane</keyword>
<feature type="transmembrane region" description="Helical" evidence="1">
    <location>
        <begin position="49"/>
        <end position="67"/>
    </location>
</feature>
<dbReference type="Pfam" id="PF03729">
    <property type="entry name" value="DUF308"/>
    <property type="match status" value="2"/>
</dbReference>
<proteinExistence type="predicted"/>
<dbReference type="EMBL" id="PGTZ01000007">
    <property type="protein sequence ID" value="PJI93654.1"/>
    <property type="molecule type" value="Genomic_DNA"/>
</dbReference>
<keyword evidence="1" id="KW-0472">Membrane</keyword>
<dbReference type="PANTHER" id="PTHR34989:SF1">
    <property type="entry name" value="PROTEIN HDED"/>
    <property type="match status" value="1"/>
</dbReference>
<gene>
    <name evidence="2" type="ORF">CLV34_1128</name>
</gene>
<protein>
    <submittedName>
        <fullName evidence="2">Uncharacterized membrane protein HdeD (DUF308 family)</fullName>
    </submittedName>
</protein>
<keyword evidence="3" id="KW-1185">Reference proteome</keyword>
<evidence type="ECO:0000313" key="3">
    <source>
        <dbReference type="Proteomes" id="UP000231586"/>
    </source>
</evidence>
<dbReference type="OrthoDB" id="3829721at2"/>
<evidence type="ECO:0000256" key="1">
    <source>
        <dbReference type="SAM" id="Phobius"/>
    </source>
</evidence>
<dbReference type="GO" id="GO:0005886">
    <property type="term" value="C:plasma membrane"/>
    <property type="evidence" value="ECO:0007669"/>
    <property type="project" value="TreeGrafter"/>
</dbReference>
<dbReference type="Proteomes" id="UP000231586">
    <property type="component" value="Unassembled WGS sequence"/>
</dbReference>
<reference evidence="2 3" key="1">
    <citation type="submission" date="2017-11" db="EMBL/GenBank/DDBJ databases">
        <title>Genomic Encyclopedia of Archaeal and Bacterial Type Strains, Phase II (KMG-II): From Individual Species to Whole Genera.</title>
        <authorList>
            <person name="Goeker M."/>
        </authorList>
    </citation>
    <scope>NUCLEOTIDE SEQUENCE [LARGE SCALE GENOMIC DNA]</scope>
    <source>
        <strain evidence="2 3">DSM 22413</strain>
    </source>
</reference>